<keyword evidence="3" id="KW-1185">Reference proteome</keyword>
<organism evidence="2 3">
    <name type="scientific">Thalassiosira oceanica</name>
    <name type="common">Marine diatom</name>
    <dbReference type="NCBI Taxonomy" id="159749"/>
    <lineage>
        <taxon>Eukaryota</taxon>
        <taxon>Sar</taxon>
        <taxon>Stramenopiles</taxon>
        <taxon>Ochrophyta</taxon>
        <taxon>Bacillariophyta</taxon>
        <taxon>Coscinodiscophyceae</taxon>
        <taxon>Thalassiosirophycidae</taxon>
        <taxon>Thalassiosirales</taxon>
        <taxon>Thalassiosiraceae</taxon>
        <taxon>Thalassiosira</taxon>
    </lineage>
</organism>
<accession>K0T2B1</accession>
<reference evidence="2 3" key="1">
    <citation type="journal article" date="2012" name="Genome Biol.">
        <title>Genome and low-iron response of an oceanic diatom adapted to chronic iron limitation.</title>
        <authorList>
            <person name="Lommer M."/>
            <person name="Specht M."/>
            <person name="Roy A.S."/>
            <person name="Kraemer L."/>
            <person name="Andreson R."/>
            <person name="Gutowska M.A."/>
            <person name="Wolf J."/>
            <person name="Bergner S.V."/>
            <person name="Schilhabel M.B."/>
            <person name="Klostermeier U.C."/>
            <person name="Beiko R.G."/>
            <person name="Rosenstiel P."/>
            <person name="Hippler M."/>
            <person name="Laroche J."/>
        </authorList>
    </citation>
    <scope>NUCLEOTIDE SEQUENCE [LARGE SCALE GENOMIC DNA]</scope>
    <source>
        <strain evidence="2 3">CCMP1005</strain>
    </source>
</reference>
<sequence>MRQSTDRNGDEVLFHGEEKPECKNCAAEPEAGGADRRRERRAESAQFLPCGASTIAGRAVHRENQGAKPFSLDSSTSSSMLQCSSRPPRWRARSTSPSNQSRSSLPPRPVPAPHDVRAEARARHAVAPPR</sequence>
<feature type="region of interest" description="Disordered" evidence="1">
    <location>
        <begin position="1"/>
        <end position="45"/>
    </location>
</feature>
<evidence type="ECO:0000313" key="2">
    <source>
        <dbReference type="EMBL" id="EJK71915.1"/>
    </source>
</evidence>
<feature type="compositionally biased region" description="Basic and acidic residues" evidence="1">
    <location>
        <begin position="1"/>
        <end position="22"/>
    </location>
</feature>
<proteinExistence type="predicted"/>
<evidence type="ECO:0000313" key="3">
    <source>
        <dbReference type="Proteomes" id="UP000266841"/>
    </source>
</evidence>
<comment type="caution">
    <text evidence="2">The sequence shown here is derived from an EMBL/GenBank/DDBJ whole genome shotgun (WGS) entry which is preliminary data.</text>
</comment>
<feature type="compositionally biased region" description="Low complexity" evidence="1">
    <location>
        <begin position="71"/>
        <end position="85"/>
    </location>
</feature>
<gene>
    <name evidence="2" type="ORF">THAOC_06601</name>
</gene>
<feature type="compositionally biased region" description="Low complexity" evidence="1">
    <location>
        <begin position="93"/>
        <end position="105"/>
    </location>
</feature>
<dbReference type="Proteomes" id="UP000266841">
    <property type="component" value="Unassembled WGS sequence"/>
</dbReference>
<dbReference type="AlphaFoldDB" id="K0T2B1"/>
<name>K0T2B1_THAOC</name>
<feature type="non-terminal residue" evidence="2">
    <location>
        <position position="130"/>
    </location>
</feature>
<evidence type="ECO:0000256" key="1">
    <source>
        <dbReference type="SAM" id="MobiDB-lite"/>
    </source>
</evidence>
<feature type="compositionally biased region" description="Basic and acidic residues" evidence="1">
    <location>
        <begin position="33"/>
        <end position="43"/>
    </location>
</feature>
<dbReference type="EMBL" id="AGNL01006605">
    <property type="protein sequence ID" value="EJK71915.1"/>
    <property type="molecule type" value="Genomic_DNA"/>
</dbReference>
<feature type="region of interest" description="Disordered" evidence="1">
    <location>
        <begin position="58"/>
        <end position="130"/>
    </location>
</feature>
<protein>
    <submittedName>
        <fullName evidence="2">Uncharacterized protein</fullName>
    </submittedName>
</protein>